<evidence type="ECO:0000313" key="13">
    <source>
        <dbReference type="EMBL" id="ANG63360.1"/>
    </source>
</evidence>
<dbReference type="GO" id="GO:0016763">
    <property type="term" value="F:pentosyltransferase activity"/>
    <property type="evidence" value="ECO:0007669"/>
    <property type="project" value="InterPro"/>
</dbReference>
<keyword evidence="3 11" id="KW-0328">Glycosyltransferase</keyword>
<dbReference type="GO" id="GO:0071555">
    <property type="term" value="P:cell wall organization"/>
    <property type="evidence" value="ECO:0007669"/>
    <property type="project" value="UniProtKB-KW"/>
</dbReference>
<dbReference type="NCBIfam" id="TIGR02070">
    <property type="entry name" value="mono_pep_trsgly"/>
    <property type="match status" value="1"/>
</dbReference>
<evidence type="ECO:0000256" key="2">
    <source>
        <dbReference type="ARBA" id="ARBA00022519"/>
    </source>
</evidence>
<dbReference type="Proteomes" id="UP000078070">
    <property type="component" value="Chromosome"/>
</dbReference>
<dbReference type="InterPro" id="IPR023346">
    <property type="entry name" value="Lysozyme-like_dom_sf"/>
</dbReference>
<dbReference type="STRING" id="1821621.A8C75_13345"/>
<evidence type="ECO:0000256" key="9">
    <source>
        <dbReference type="ARBA" id="ARBA00023136"/>
    </source>
</evidence>
<reference evidence="14" key="1">
    <citation type="submission" date="2016-05" db="EMBL/GenBank/DDBJ databases">
        <authorList>
            <person name="Baek K."/>
            <person name="Yang S.-J."/>
        </authorList>
    </citation>
    <scope>NUCLEOTIDE SEQUENCE [LARGE SCALE GENOMIC DNA]</scope>
    <source>
        <strain evidence="14">ST58-10</strain>
    </source>
</reference>
<comment type="similarity">
    <text evidence="11">Belongs to the glycosyltransferase 51 family.</text>
</comment>
<keyword evidence="9 11" id="KW-0472">Membrane</keyword>
<dbReference type="InterPro" id="IPR001264">
    <property type="entry name" value="Glyco_trans_51"/>
</dbReference>
<keyword evidence="1 11" id="KW-1003">Cell membrane</keyword>
<organism evidence="13 14">
    <name type="scientific">Marinobacterium aestuarii</name>
    <dbReference type="NCBI Taxonomy" id="1821621"/>
    <lineage>
        <taxon>Bacteria</taxon>
        <taxon>Pseudomonadati</taxon>
        <taxon>Pseudomonadota</taxon>
        <taxon>Gammaproteobacteria</taxon>
        <taxon>Oceanospirillales</taxon>
        <taxon>Oceanospirillaceae</taxon>
        <taxon>Marinobacterium</taxon>
    </lineage>
</organism>
<dbReference type="Gene3D" id="1.10.3810.10">
    <property type="entry name" value="Biosynthetic peptidoglycan transglycosylase-like"/>
    <property type="match status" value="1"/>
</dbReference>
<evidence type="ECO:0000259" key="12">
    <source>
        <dbReference type="Pfam" id="PF00912"/>
    </source>
</evidence>
<feature type="transmembrane region" description="Helical" evidence="11">
    <location>
        <begin position="12"/>
        <end position="34"/>
    </location>
</feature>
<dbReference type="OrthoDB" id="9766909at2"/>
<dbReference type="PANTHER" id="PTHR30400:SF0">
    <property type="entry name" value="BIOSYNTHETIC PEPTIDOGLYCAN TRANSGLYCOSYLASE"/>
    <property type="match status" value="1"/>
</dbReference>
<keyword evidence="14" id="KW-1185">Reference proteome</keyword>
<sequence>MPVIKRYLLRPLLKATLWLIAGWVGFSVLLVLLLKVVNPPVWSWLIQRELFPPAGYPDEYAHRWMSTERISPAMRLAVIAAEDQRFADHSGFDFKAIKRALDHNLDGGSVRGASTLTQQTAKNLFLWSGRSWVRKGLEAWFALLLELLWDKSRILEVYLNIVEFGPGIYGVEAAGRYYYGTPARALSNLQAARLAAVLPNPYRYRAQPPSPYVQQRSQWILRQMRQLGTVTLKALDD</sequence>
<dbReference type="GO" id="GO:0008955">
    <property type="term" value="F:peptidoglycan glycosyltransferase activity"/>
    <property type="evidence" value="ECO:0007669"/>
    <property type="project" value="UniProtKB-UniRule"/>
</dbReference>
<evidence type="ECO:0000256" key="7">
    <source>
        <dbReference type="ARBA" id="ARBA00022984"/>
    </source>
</evidence>
<gene>
    <name evidence="11" type="primary">mtgA</name>
    <name evidence="13" type="ORF">A8C75_13345</name>
</gene>
<evidence type="ECO:0000256" key="5">
    <source>
        <dbReference type="ARBA" id="ARBA00022692"/>
    </source>
</evidence>
<evidence type="ECO:0000256" key="4">
    <source>
        <dbReference type="ARBA" id="ARBA00022679"/>
    </source>
</evidence>
<comment type="catalytic activity">
    <reaction evidence="11">
        <text>[GlcNAc-(1-&gt;4)-Mur2Ac(oyl-L-Ala-gamma-D-Glu-L-Lys-D-Ala-D-Ala)](n)-di-trans,octa-cis-undecaprenyl diphosphate + beta-D-GlcNAc-(1-&gt;4)-Mur2Ac(oyl-L-Ala-gamma-D-Glu-L-Lys-D-Ala-D-Ala)-di-trans,octa-cis-undecaprenyl diphosphate = [GlcNAc-(1-&gt;4)-Mur2Ac(oyl-L-Ala-gamma-D-Glu-L-Lys-D-Ala-D-Ala)](n+1)-di-trans,octa-cis-undecaprenyl diphosphate + di-trans,octa-cis-undecaprenyl diphosphate + H(+)</text>
        <dbReference type="Rhea" id="RHEA:23708"/>
        <dbReference type="Rhea" id="RHEA-COMP:9602"/>
        <dbReference type="Rhea" id="RHEA-COMP:9603"/>
        <dbReference type="ChEBI" id="CHEBI:15378"/>
        <dbReference type="ChEBI" id="CHEBI:58405"/>
        <dbReference type="ChEBI" id="CHEBI:60033"/>
        <dbReference type="ChEBI" id="CHEBI:78435"/>
        <dbReference type="EC" id="2.4.99.28"/>
    </reaction>
</comment>
<evidence type="ECO:0000256" key="3">
    <source>
        <dbReference type="ARBA" id="ARBA00022676"/>
    </source>
</evidence>
<dbReference type="GO" id="GO:0005886">
    <property type="term" value="C:plasma membrane"/>
    <property type="evidence" value="ECO:0007669"/>
    <property type="project" value="UniProtKB-SubCell"/>
</dbReference>
<comment type="function">
    <text evidence="11">Peptidoglycan polymerase that catalyzes glycan chain elongation from lipid-linked precursors.</text>
</comment>
<dbReference type="AlphaFoldDB" id="A0A1A9F035"/>
<dbReference type="GO" id="GO:0009252">
    <property type="term" value="P:peptidoglycan biosynthetic process"/>
    <property type="evidence" value="ECO:0007669"/>
    <property type="project" value="UniProtKB-UniRule"/>
</dbReference>
<dbReference type="PANTHER" id="PTHR30400">
    <property type="entry name" value="MONOFUNCTIONAL BIOSYNTHETIC PEPTIDOGLYCAN TRANSGLYCOSYLASE"/>
    <property type="match status" value="1"/>
</dbReference>
<feature type="domain" description="Glycosyl transferase family 51" evidence="12">
    <location>
        <begin position="59"/>
        <end position="224"/>
    </location>
</feature>
<protein>
    <recommendedName>
        <fullName evidence="11">Biosynthetic peptidoglycan transglycosylase</fullName>
        <ecNumber evidence="11">2.4.99.28</ecNumber>
    </recommendedName>
    <alternativeName>
        <fullName evidence="11">Glycan polymerase</fullName>
    </alternativeName>
    <alternativeName>
        <fullName evidence="11">Peptidoglycan glycosyltransferase MtgA</fullName>
        <shortName evidence="11">PGT</shortName>
    </alternativeName>
</protein>
<keyword evidence="10 11" id="KW-0961">Cell wall biogenesis/degradation</keyword>
<keyword evidence="6 11" id="KW-0133">Cell shape</keyword>
<keyword evidence="4 11" id="KW-0808">Transferase</keyword>
<evidence type="ECO:0000256" key="8">
    <source>
        <dbReference type="ARBA" id="ARBA00022989"/>
    </source>
</evidence>
<keyword evidence="5 11" id="KW-0812">Transmembrane</keyword>
<dbReference type="GO" id="GO:0009274">
    <property type="term" value="C:peptidoglycan-based cell wall"/>
    <property type="evidence" value="ECO:0007669"/>
    <property type="project" value="InterPro"/>
</dbReference>
<dbReference type="KEGG" id="mars:A8C75_13345"/>
<evidence type="ECO:0000256" key="1">
    <source>
        <dbReference type="ARBA" id="ARBA00022475"/>
    </source>
</evidence>
<dbReference type="HAMAP" id="MF_00766">
    <property type="entry name" value="PGT_MtgA"/>
    <property type="match status" value="1"/>
</dbReference>
<comment type="subcellular location">
    <subcellularLocation>
        <location evidence="11">Cell inner membrane</location>
        <topology evidence="11">Single-pass membrane protein</topology>
    </subcellularLocation>
</comment>
<name>A0A1A9F035_9GAMM</name>
<dbReference type="GO" id="GO:0008360">
    <property type="term" value="P:regulation of cell shape"/>
    <property type="evidence" value="ECO:0007669"/>
    <property type="project" value="UniProtKB-KW"/>
</dbReference>
<dbReference type="InterPro" id="IPR036950">
    <property type="entry name" value="PBP_transglycosylase"/>
</dbReference>
<dbReference type="EMBL" id="CP015839">
    <property type="protein sequence ID" value="ANG63360.1"/>
    <property type="molecule type" value="Genomic_DNA"/>
</dbReference>
<comment type="pathway">
    <text evidence="11">Cell wall biogenesis; peptidoglycan biosynthesis.</text>
</comment>
<dbReference type="UniPathway" id="UPA00219"/>
<keyword evidence="8 11" id="KW-1133">Transmembrane helix</keyword>
<keyword evidence="7 11" id="KW-0573">Peptidoglycan synthesis</keyword>
<proteinExistence type="inferred from homology"/>
<evidence type="ECO:0000256" key="11">
    <source>
        <dbReference type="HAMAP-Rule" id="MF_00766"/>
    </source>
</evidence>
<evidence type="ECO:0000256" key="6">
    <source>
        <dbReference type="ARBA" id="ARBA00022960"/>
    </source>
</evidence>
<dbReference type="Pfam" id="PF00912">
    <property type="entry name" value="Transgly"/>
    <property type="match status" value="1"/>
</dbReference>
<dbReference type="InterPro" id="IPR011812">
    <property type="entry name" value="Pep_trsgly"/>
</dbReference>
<reference evidence="13 14" key="2">
    <citation type="journal article" date="2018" name="Int. J. Syst. Evol. Microbiol.">
        <title>Marinobacterium aestuarii sp. nov., a benzene-degrading marine bacterium isolated from estuary sediment.</title>
        <authorList>
            <person name="Bae S.S."/>
            <person name="Jung J."/>
            <person name="Chung D."/>
            <person name="Baek K."/>
        </authorList>
    </citation>
    <scope>NUCLEOTIDE SEQUENCE [LARGE SCALE GENOMIC DNA]</scope>
    <source>
        <strain evidence="13 14">ST58-10</strain>
    </source>
</reference>
<evidence type="ECO:0000256" key="10">
    <source>
        <dbReference type="ARBA" id="ARBA00023316"/>
    </source>
</evidence>
<dbReference type="EC" id="2.4.99.28" evidence="11"/>
<evidence type="ECO:0000313" key="14">
    <source>
        <dbReference type="Proteomes" id="UP000078070"/>
    </source>
</evidence>
<keyword evidence="2 11" id="KW-0997">Cell inner membrane</keyword>
<accession>A0A1A9F035</accession>
<dbReference type="SUPFAM" id="SSF53955">
    <property type="entry name" value="Lysozyme-like"/>
    <property type="match status" value="1"/>
</dbReference>
<dbReference type="RefSeq" id="WP_067383212.1">
    <property type="nucleotide sequence ID" value="NZ_CP015839.1"/>
</dbReference>